<dbReference type="SUPFAM" id="SSF46689">
    <property type="entry name" value="Homeodomain-like"/>
    <property type="match status" value="1"/>
</dbReference>
<dbReference type="InterPro" id="IPR009057">
    <property type="entry name" value="Homeodomain-like_sf"/>
</dbReference>
<organism evidence="1 2">
    <name type="scientific">Nonomuraea rosea</name>
    <dbReference type="NCBI Taxonomy" id="638574"/>
    <lineage>
        <taxon>Bacteria</taxon>
        <taxon>Bacillati</taxon>
        <taxon>Actinomycetota</taxon>
        <taxon>Actinomycetes</taxon>
        <taxon>Streptosporangiales</taxon>
        <taxon>Streptosporangiaceae</taxon>
        <taxon>Nonomuraea</taxon>
    </lineage>
</organism>
<comment type="caution">
    <text evidence="1">The sequence shown here is derived from an EMBL/GenBank/DDBJ whole genome shotgun (WGS) entry which is preliminary data.</text>
</comment>
<name>A0ABP7A129_9ACTN</name>
<dbReference type="Proteomes" id="UP001500630">
    <property type="component" value="Unassembled WGS sequence"/>
</dbReference>
<evidence type="ECO:0000313" key="1">
    <source>
        <dbReference type="EMBL" id="GAA3623046.1"/>
    </source>
</evidence>
<protein>
    <recommendedName>
        <fullName evidence="3">Helix-turn-helix domain-containing protein</fullName>
    </recommendedName>
</protein>
<keyword evidence="2" id="KW-1185">Reference proteome</keyword>
<evidence type="ECO:0008006" key="3">
    <source>
        <dbReference type="Google" id="ProtNLM"/>
    </source>
</evidence>
<evidence type="ECO:0000313" key="2">
    <source>
        <dbReference type="Proteomes" id="UP001500630"/>
    </source>
</evidence>
<gene>
    <name evidence="1" type="ORF">GCM10022419_130890</name>
</gene>
<sequence length="154" mass="17691">MEILVLRHEVAVLRRQVSRPRLSWADRAVLSALVRGLPAVLRAHRPVTPGTLLRWHRRLIARHWTHPNRRMGRPVTDPAIVALIEQLARENPRWGYERIRGELQHLGHRVSGATIRRVLKRARLGPAPLTGEMAHDPDGMWTIDVEWTDQLPPG</sequence>
<proteinExistence type="predicted"/>
<dbReference type="RefSeq" id="WP_345579854.1">
    <property type="nucleotide sequence ID" value="NZ_BAABDQ010000069.1"/>
</dbReference>
<accession>A0ABP7A129</accession>
<dbReference type="Pfam" id="PF13565">
    <property type="entry name" value="HTH_32"/>
    <property type="match status" value="1"/>
</dbReference>
<dbReference type="EMBL" id="BAABDQ010000069">
    <property type="protein sequence ID" value="GAA3623046.1"/>
    <property type="molecule type" value="Genomic_DNA"/>
</dbReference>
<reference evidence="2" key="1">
    <citation type="journal article" date="2019" name="Int. J. Syst. Evol. Microbiol.">
        <title>The Global Catalogue of Microorganisms (GCM) 10K type strain sequencing project: providing services to taxonomists for standard genome sequencing and annotation.</title>
        <authorList>
            <consortium name="The Broad Institute Genomics Platform"/>
            <consortium name="The Broad Institute Genome Sequencing Center for Infectious Disease"/>
            <person name="Wu L."/>
            <person name="Ma J."/>
        </authorList>
    </citation>
    <scope>NUCLEOTIDE SEQUENCE [LARGE SCALE GENOMIC DNA]</scope>
    <source>
        <strain evidence="2">JCM 17326</strain>
    </source>
</reference>